<dbReference type="CDD" id="cd14014">
    <property type="entry name" value="STKc_PknB_like"/>
    <property type="match status" value="1"/>
</dbReference>
<dbReference type="RefSeq" id="WP_008749922.1">
    <property type="nucleotide sequence ID" value="NZ_GL622296.1"/>
</dbReference>
<reference evidence="9 10" key="1">
    <citation type="submission" date="2010-12" db="EMBL/GenBank/DDBJ databases">
        <authorList>
            <person name="Muzny D."/>
            <person name="Qin X."/>
            <person name="Deng J."/>
            <person name="Jiang H."/>
            <person name="Liu Y."/>
            <person name="Qu J."/>
            <person name="Song X.-Z."/>
            <person name="Zhang L."/>
            <person name="Thornton R."/>
            <person name="Coyle M."/>
            <person name="Francisco L."/>
            <person name="Jackson L."/>
            <person name="Javaid M."/>
            <person name="Korchina V."/>
            <person name="Kovar C."/>
            <person name="Mata R."/>
            <person name="Mathew T."/>
            <person name="Ngo R."/>
            <person name="Nguyen L."/>
            <person name="Nguyen N."/>
            <person name="Okwuonu G."/>
            <person name="Ongeri F."/>
            <person name="Pham C."/>
            <person name="Simmons D."/>
            <person name="Wilczek-Boney K."/>
            <person name="Hale W."/>
            <person name="Jakkamsetti A."/>
            <person name="Pham P."/>
            <person name="Ruth R."/>
            <person name="San Lucas F."/>
            <person name="Warren J."/>
            <person name="Zhang J."/>
            <person name="Zhao Z."/>
            <person name="Zhou C."/>
            <person name="Zhu D."/>
            <person name="Lee S."/>
            <person name="Bess C."/>
            <person name="Blankenburg K."/>
            <person name="Forbes L."/>
            <person name="Fu Q."/>
            <person name="Gubbala S."/>
            <person name="Hirani K."/>
            <person name="Jayaseelan J.C."/>
            <person name="Lara F."/>
            <person name="Munidasa M."/>
            <person name="Palculict T."/>
            <person name="Patil S."/>
            <person name="Pu L.-L."/>
            <person name="Saada N."/>
            <person name="Tang L."/>
            <person name="Weissenberger G."/>
            <person name="Zhu Y."/>
            <person name="Hemphill L."/>
            <person name="Shang Y."/>
            <person name="Youmans B."/>
            <person name="Ayvaz T."/>
            <person name="Ross M."/>
            <person name="Santibanez J."/>
            <person name="Aqrawi P."/>
            <person name="Gross S."/>
            <person name="Joshi V."/>
            <person name="Fowler G."/>
            <person name="Nazareth L."/>
            <person name="Reid J."/>
            <person name="Worley K."/>
            <person name="Petrosino J."/>
            <person name="Highlander S."/>
            <person name="Gibbs R."/>
        </authorList>
    </citation>
    <scope>NUCLEOTIDE SEQUENCE [LARGE SCALE GENOMIC DNA]</scope>
    <source>
        <strain evidence="9 10">DSM 3986</strain>
    </source>
</reference>
<dbReference type="PANTHER" id="PTHR24348:SF22">
    <property type="entry name" value="NON-SPECIFIC SERINE_THREONINE PROTEIN KINASE"/>
    <property type="match status" value="1"/>
</dbReference>
<evidence type="ECO:0000313" key="10">
    <source>
        <dbReference type="Proteomes" id="UP000003434"/>
    </source>
</evidence>
<evidence type="ECO:0000256" key="5">
    <source>
        <dbReference type="PROSITE-ProRule" id="PRU10141"/>
    </source>
</evidence>
<protein>
    <submittedName>
        <fullName evidence="9">Kinase domain protein</fullName>
    </submittedName>
</protein>
<evidence type="ECO:0000259" key="8">
    <source>
        <dbReference type="PROSITE" id="PS50011"/>
    </source>
</evidence>
<dbReference type="GO" id="GO:0004674">
    <property type="term" value="F:protein serine/threonine kinase activity"/>
    <property type="evidence" value="ECO:0007669"/>
    <property type="project" value="InterPro"/>
</dbReference>
<evidence type="ECO:0000256" key="1">
    <source>
        <dbReference type="ARBA" id="ARBA00022679"/>
    </source>
</evidence>
<dbReference type="GO" id="GO:0005524">
    <property type="term" value="F:ATP binding"/>
    <property type="evidence" value="ECO:0007669"/>
    <property type="project" value="UniProtKB-UniRule"/>
</dbReference>
<keyword evidence="7" id="KW-1133">Transmembrane helix</keyword>
<dbReference type="Gene3D" id="3.30.200.20">
    <property type="entry name" value="Phosphorylase Kinase, domain 1"/>
    <property type="match status" value="1"/>
</dbReference>
<keyword evidence="4 5" id="KW-0067">ATP-binding</keyword>
<name>E6LJL4_9FIRM</name>
<evidence type="ECO:0000256" key="6">
    <source>
        <dbReference type="SAM" id="MobiDB-lite"/>
    </source>
</evidence>
<dbReference type="HOGENOM" id="CLU_412673_0_0_9"/>
<comment type="caution">
    <text evidence="9">The sequence shown here is derived from an EMBL/GenBank/DDBJ whole genome shotgun (WGS) entry which is preliminary data.</text>
</comment>
<dbReference type="InterPro" id="IPR008271">
    <property type="entry name" value="Ser/Thr_kinase_AS"/>
</dbReference>
<dbReference type="PROSITE" id="PS00107">
    <property type="entry name" value="PROTEIN_KINASE_ATP"/>
    <property type="match status" value="1"/>
</dbReference>
<feature type="transmembrane region" description="Helical" evidence="7">
    <location>
        <begin position="407"/>
        <end position="426"/>
    </location>
</feature>
<keyword evidence="7" id="KW-0472">Membrane</keyword>
<dbReference type="InterPro" id="IPR011009">
    <property type="entry name" value="Kinase-like_dom_sf"/>
</dbReference>
<keyword evidence="3 9" id="KW-0418">Kinase</keyword>
<dbReference type="SMART" id="SM00220">
    <property type="entry name" value="S_TKc"/>
    <property type="match status" value="1"/>
</dbReference>
<dbReference type="SUPFAM" id="SSF56112">
    <property type="entry name" value="Protein kinase-like (PK-like)"/>
    <property type="match status" value="1"/>
</dbReference>
<evidence type="ECO:0000256" key="7">
    <source>
        <dbReference type="SAM" id="Phobius"/>
    </source>
</evidence>
<keyword evidence="2 5" id="KW-0547">Nucleotide-binding</keyword>
<dbReference type="Pfam" id="PF00069">
    <property type="entry name" value="Pkinase"/>
    <property type="match status" value="1"/>
</dbReference>
<evidence type="ECO:0000313" key="9">
    <source>
        <dbReference type="EMBL" id="EFU77965.1"/>
    </source>
</evidence>
<feature type="region of interest" description="Disordered" evidence="6">
    <location>
        <begin position="330"/>
        <end position="351"/>
    </location>
</feature>
<evidence type="ECO:0000256" key="3">
    <source>
        <dbReference type="ARBA" id="ARBA00022777"/>
    </source>
</evidence>
<dbReference type="InterPro" id="IPR000719">
    <property type="entry name" value="Prot_kinase_dom"/>
</dbReference>
<feature type="binding site" evidence="5">
    <location>
        <position position="45"/>
    </location>
    <ligand>
        <name>ATP</name>
        <dbReference type="ChEBI" id="CHEBI:30616"/>
    </ligand>
</feature>
<sequence length="669" mass="76657">MTHREIITRVWPGWEIEKKIGEGSYGKVFKVSKESGGMVQESAVKVIRIPEDEEEFKQVQEKFSLTRQETEEYFQPEVERFKKEILIMKDLGEENNIVRILDFEIVKDTGGNYGWYILIRMELLESLDSLIKRRDFSIGDVLSLADDILNALKACEEHNILHRDVKPDNLFCNKYGRYKLGDFGIARKLKESSLSLSHRGTDNYMAPEIYQGKSYSHNADIYSLGIVLYKLLNNNRLPFLEQGKLTASSLENAFKKRQTGEKFPNPTHGSLKLFGIIEKMCVFDPKDRFQNAEEVLEQLHEYRKNNEDELKKSLEIKRMDVPDYIINKKQASSTREETVLDSPKEKDIPEDIPLNEETNFDYTEGTRKLHPERKKAETNSSWDDIEEAINKMQEDSQNNKKSGFKTWLPIIAVSGLILVIGAAFLLRPKKTNEQANATTEETSVITSESTALESSEISEAPTANPVLADDVFSVDKSQLPEGSYLEYTTNLWIPSAKEVKERSGIYVGEQTDGVPNGIGGFFYQTEGQGEENSHYLVQNVYIGEWENGVLKPGTIVKQRKKNTLTYENGDIFTFTFRFEDTWDVNNFRDNMRGSMDYIAVKGETGQEEKQNFVGVFDKESAQKLNGTEYNDTQKYVGDYRDNRYFNGIIYNLEGAQIGTVTEGNVEYTQ</sequence>
<dbReference type="PROSITE" id="PS50011">
    <property type="entry name" value="PROTEIN_KINASE_DOM"/>
    <property type="match status" value="1"/>
</dbReference>
<dbReference type="GO" id="GO:0005776">
    <property type="term" value="C:autophagosome"/>
    <property type="evidence" value="ECO:0007669"/>
    <property type="project" value="TreeGrafter"/>
</dbReference>
<dbReference type="Proteomes" id="UP000003434">
    <property type="component" value="Unassembled WGS sequence"/>
</dbReference>
<keyword evidence="1" id="KW-0808">Transferase</keyword>
<dbReference type="AlphaFoldDB" id="E6LJL4"/>
<keyword evidence="7" id="KW-0812">Transmembrane</keyword>
<dbReference type="EMBL" id="AEPW01000003">
    <property type="protein sequence ID" value="EFU77965.1"/>
    <property type="molecule type" value="Genomic_DNA"/>
</dbReference>
<evidence type="ECO:0000256" key="2">
    <source>
        <dbReference type="ARBA" id="ARBA00022741"/>
    </source>
</evidence>
<feature type="compositionally biased region" description="Basic and acidic residues" evidence="6">
    <location>
        <begin position="334"/>
        <end position="349"/>
    </location>
</feature>
<gene>
    <name evidence="9" type="ORF">HMPREF0381_0149</name>
</gene>
<dbReference type="eggNOG" id="COG0515">
    <property type="taxonomic scope" value="Bacteria"/>
</dbReference>
<evidence type="ECO:0000256" key="4">
    <source>
        <dbReference type="ARBA" id="ARBA00022840"/>
    </source>
</evidence>
<dbReference type="InterPro" id="IPR017441">
    <property type="entry name" value="Protein_kinase_ATP_BS"/>
</dbReference>
<dbReference type="GO" id="GO:0016020">
    <property type="term" value="C:membrane"/>
    <property type="evidence" value="ECO:0007669"/>
    <property type="project" value="TreeGrafter"/>
</dbReference>
<dbReference type="GO" id="GO:0000407">
    <property type="term" value="C:phagophore assembly site"/>
    <property type="evidence" value="ECO:0007669"/>
    <property type="project" value="TreeGrafter"/>
</dbReference>
<dbReference type="Gene3D" id="1.10.510.10">
    <property type="entry name" value="Transferase(Phosphotransferase) domain 1"/>
    <property type="match status" value="1"/>
</dbReference>
<organism evidence="9 10">
    <name type="scientific">Lachnoanaerobaculum saburreum DSM 3986</name>
    <dbReference type="NCBI Taxonomy" id="887325"/>
    <lineage>
        <taxon>Bacteria</taxon>
        <taxon>Bacillati</taxon>
        <taxon>Bacillota</taxon>
        <taxon>Clostridia</taxon>
        <taxon>Lachnospirales</taxon>
        <taxon>Lachnospiraceae</taxon>
        <taxon>Lachnoanaerobaculum</taxon>
    </lineage>
</organism>
<feature type="compositionally biased region" description="Low complexity" evidence="6">
    <location>
        <begin position="434"/>
        <end position="450"/>
    </location>
</feature>
<dbReference type="PANTHER" id="PTHR24348">
    <property type="entry name" value="SERINE/THREONINE-PROTEIN KINASE UNC-51-RELATED"/>
    <property type="match status" value="1"/>
</dbReference>
<feature type="domain" description="Protein kinase" evidence="8">
    <location>
        <begin position="14"/>
        <end position="303"/>
    </location>
</feature>
<dbReference type="GO" id="GO:0005829">
    <property type="term" value="C:cytosol"/>
    <property type="evidence" value="ECO:0007669"/>
    <property type="project" value="TreeGrafter"/>
</dbReference>
<proteinExistence type="predicted"/>
<dbReference type="PROSITE" id="PS00108">
    <property type="entry name" value="PROTEIN_KINASE_ST"/>
    <property type="match status" value="1"/>
</dbReference>
<feature type="region of interest" description="Disordered" evidence="6">
    <location>
        <begin position="434"/>
        <end position="458"/>
    </location>
</feature>
<dbReference type="InterPro" id="IPR045269">
    <property type="entry name" value="Atg1-like"/>
</dbReference>
<accession>E6LJL4</accession>